<dbReference type="InterPro" id="IPR004372">
    <property type="entry name" value="Ac/propionate_kinase"/>
</dbReference>
<dbReference type="PANTHER" id="PTHR21060:SF15">
    <property type="entry name" value="ACETATE KINASE-RELATED"/>
    <property type="match status" value="1"/>
</dbReference>
<dbReference type="PROSITE" id="PS01076">
    <property type="entry name" value="ACETATE_KINASE_2"/>
    <property type="match status" value="1"/>
</dbReference>
<reference evidence="8" key="2">
    <citation type="journal article" date="2021" name="PeerJ">
        <title>Extensive microbial diversity within the chicken gut microbiome revealed by metagenomics and culture.</title>
        <authorList>
            <person name="Gilroy R."/>
            <person name="Ravi A."/>
            <person name="Getino M."/>
            <person name="Pursley I."/>
            <person name="Horton D.L."/>
            <person name="Alikhan N.F."/>
            <person name="Baker D."/>
            <person name="Gharbi K."/>
            <person name="Hall N."/>
            <person name="Watson M."/>
            <person name="Adriaenssens E.M."/>
            <person name="Foster-Nyarko E."/>
            <person name="Jarju S."/>
            <person name="Secka A."/>
            <person name="Antonio M."/>
            <person name="Oren A."/>
            <person name="Chaudhuri R.R."/>
            <person name="La Ragione R."/>
            <person name="Hildebrand F."/>
            <person name="Pallen M.J."/>
        </authorList>
    </citation>
    <scope>NUCLEOTIDE SEQUENCE</scope>
    <source>
        <strain evidence="8">17113</strain>
    </source>
</reference>
<evidence type="ECO:0000256" key="6">
    <source>
        <dbReference type="HAMAP-Rule" id="MF_00020"/>
    </source>
</evidence>
<comment type="catalytic activity">
    <reaction evidence="6">
        <text>acetate + ATP = acetyl phosphate + ADP</text>
        <dbReference type="Rhea" id="RHEA:11352"/>
        <dbReference type="ChEBI" id="CHEBI:22191"/>
        <dbReference type="ChEBI" id="CHEBI:30089"/>
        <dbReference type="ChEBI" id="CHEBI:30616"/>
        <dbReference type="ChEBI" id="CHEBI:456216"/>
        <dbReference type="EC" id="2.7.2.1"/>
    </reaction>
</comment>
<feature type="binding site" evidence="6">
    <location>
        <begin position="206"/>
        <end position="210"/>
    </location>
    <ligand>
        <name>ATP</name>
        <dbReference type="ChEBI" id="CHEBI:30616"/>
    </ligand>
</feature>
<dbReference type="PROSITE" id="PS01075">
    <property type="entry name" value="ACETATE_KINASE_1"/>
    <property type="match status" value="1"/>
</dbReference>
<evidence type="ECO:0000256" key="1">
    <source>
        <dbReference type="ARBA" id="ARBA00008748"/>
    </source>
</evidence>
<sequence length="401" mass="44185">MAKVMAVNAGSSTLKYKLFSMPEGKVLCSGLADRIGHEDGIFKIKWDGGERKDVLPLHDHAQAVALLLEALTKYGIVKELTEIKCVGHRVVQGGKYFSHSVDFDEETAEKIEKLTPLDPLHAPAHLTGWRAFEKALPGVPEIAVFDTAFHQTMEPEDYLFPIPYQMGEQYDCRRYGAHGTSHQYLSIRGANDFLSGYKHTRIISCHLGSGSSLAAIKDGKCVATSMGLTPLGGVMMGTRTGDLDPSVMDYLCSCTGKSVSEMYGIFNKQSGFLGVSGVSNDTRDVEEGALKGDKRCQMAVDLFCRRVADYIGQYYVRLGGADLIIFSAGIGENSGYFRRHILERVEEALGLKIDYEKNEPLRGQEALISLPESKIKVAVIPTDEEYMIALDCLKRIEHGLE</sequence>
<dbReference type="NCBIfam" id="TIGR00016">
    <property type="entry name" value="ackA"/>
    <property type="match status" value="1"/>
</dbReference>
<evidence type="ECO:0000256" key="4">
    <source>
        <dbReference type="ARBA" id="ARBA00022777"/>
    </source>
</evidence>
<dbReference type="PANTHER" id="PTHR21060">
    <property type="entry name" value="ACETATE KINASE"/>
    <property type="match status" value="1"/>
</dbReference>
<evidence type="ECO:0000256" key="2">
    <source>
        <dbReference type="ARBA" id="ARBA00022679"/>
    </source>
</evidence>
<feature type="binding site" evidence="6">
    <location>
        <position position="384"/>
    </location>
    <ligand>
        <name>Mg(2+)</name>
        <dbReference type="ChEBI" id="CHEBI:18420"/>
    </ligand>
</feature>
<comment type="similarity">
    <text evidence="1 6 7">Belongs to the acetokinase family.</text>
</comment>
<keyword evidence="4 6" id="KW-0418">Kinase</keyword>
<keyword evidence="6" id="KW-0479">Metal-binding</keyword>
<proteinExistence type="inferred from homology"/>
<comment type="pathway">
    <text evidence="6">Metabolic intermediate biosynthesis; acetyl-CoA biosynthesis; acetyl-CoA from acetate: step 1/2.</text>
</comment>
<dbReference type="EC" id="2.7.2.1" evidence="6"/>
<dbReference type="InterPro" id="IPR023865">
    <property type="entry name" value="Aliphatic_acid_kinase_CS"/>
</dbReference>
<comment type="subcellular location">
    <subcellularLocation>
        <location evidence="6">Cytoplasm</location>
    </subcellularLocation>
</comment>
<accession>A0A9D9DGG5</accession>
<dbReference type="GO" id="GO:0000287">
    <property type="term" value="F:magnesium ion binding"/>
    <property type="evidence" value="ECO:0007669"/>
    <property type="project" value="UniProtKB-UniRule"/>
</dbReference>
<organism evidence="8 9">
    <name type="scientific">Candidatus Alloenteromonas pullistercoris</name>
    <dbReference type="NCBI Taxonomy" id="2840785"/>
    <lineage>
        <taxon>Bacteria</taxon>
        <taxon>Bacillati</taxon>
        <taxon>Bacillota</taxon>
        <taxon>Bacillota incertae sedis</taxon>
        <taxon>Candidatus Alloenteromonas</taxon>
    </lineage>
</organism>
<dbReference type="GO" id="GO:0006083">
    <property type="term" value="P:acetate metabolic process"/>
    <property type="evidence" value="ECO:0007669"/>
    <property type="project" value="TreeGrafter"/>
</dbReference>
<feature type="site" description="Transition state stabilizer" evidence="6">
    <location>
        <position position="239"/>
    </location>
</feature>
<comment type="caution">
    <text evidence="8">The sequence shown here is derived from an EMBL/GenBank/DDBJ whole genome shotgun (WGS) entry which is preliminary data.</text>
</comment>
<evidence type="ECO:0000256" key="5">
    <source>
        <dbReference type="ARBA" id="ARBA00022840"/>
    </source>
</evidence>
<evidence type="ECO:0000313" key="8">
    <source>
        <dbReference type="EMBL" id="MBO8426555.1"/>
    </source>
</evidence>
<feature type="binding site" evidence="6">
    <location>
        <begin position="281"/>
        <end position="283"/>
    </location>
    <ligand>
        <name>ATP</name>
        <dbReference type="ChEBI" id="CHEBI:30616"/>
    </ligand>
</feature>
<dbReference type="PIRSF" id="PIRSF000722">
    <property type="entry name" value="Acetate_prop_kin"/>
    <property type="match status" value="1"/>
</dbReference>
<dbReference type="GO" id="GO:0006085">
    <property type="term" value="P:acetyl-CoA biosynthetic process"/>
    <property type="evidence" value="ECO:0007669"/>
    <property type="project" value="UniProtKB-UniRule"/>
</dbReference>
<feature type="binding site" evidence="6">
    <location>
        <begin position="329"/>
        <end position="333"/>
    </location>
    <ligand>
        <name>ATP</name>
        <dbReference type="ChEBI" id="CHEBI:30616"/>
    </ligand>
</feature>
<dbReference type="GO" id="GO:0008776">
    <property type="term" value="F:acetate kinase activity"/>
    <property type="evidence" value="ECO:0007669"/>
    <property type="project" value="UniProtKB-UniRule"/>
</dbReference>
<reference evidence="8" key="1">
    <citation type="submission" date="2020-10" db="EMBL/GenBank/DDBJ databases">
        <authorList>
            <person name="Gilroy R."/>
        </authorList>
    </citation>
    <scope>NUCLEOTIDE SEQUENCE</scope>
    <source>
        <strain evidence="8">17113</strain>
    </source>
</reference>
<protein>
    <recommendedName>
        <fullName evidence="6">Acetate kinase</fullName>
        <ecNumber evidence="6">2.7.2.1</ecNumber>
    </recommendedName>
    <alternativeName>
        <fullName evidence="6">Acetokinase</fullName>
    </alternativeName>
</protein>
<dbReference type="InterPro" id="IPR043129">
    <property type="entry name" value="ATPase_NBD"/>
</dbReference>
<evidence type="ECO:0000313" key="9">
    <source>
        <dbReference type="Proteomes" id="UP000823634"/>
    </source>
</evidence>
<feature type="site" description="Transition state stabilizer" evidence="6">
    <location>
        <position position="178"/>
    </location>
</feature>
<gene>
    <name evidence="6" type="primary">ackA</name>
    <name evidence="8" type="ORF">IAC61_04450</name>
</gene>
<dbReference type="AlphaFoldDB" id="A0A9D9DGG5"/>
<keyword evidence="5 6" id="KW-0067">ATP-binding</keyword>
<comment type="cofactor">
    <cofactor evidence="6">
        <name>Mg(2+)</name>
        <dbReference type="ChEBI" id="CHEBI:18420"/>
    </cofactor>
    <cofactor evidence="6">
        <name>Mn(2+)</name>
        <dbReference type="ChEBI" id="CHEBI:29035"/>
    </cofactor>
    <text evidence="6">Mg(2+). Can also accept Mn(2+).</text>
</comment>
<keyword evidence="2 6" id="KW-0808">Transferase</keyword>
<dbReference type="Proteomes" id="UP000823634">
    <property type="component" value="Unassembled WGS sequence"/>
</dbReference>
<dbReference type="GO" id="GO:0005524">
    <property type="term" value="F:ATP binding"/>
    <property type="evidence" value="ECO:0007669"/>
    <property type="project" value="UniProtKB-KW"/>
</dbReference>
<feature type="binding site" evidence="6">
    <location>
        <position position="8"/>
    </location>
    <ligand>
        <name>Mg(2+)</name>
        <dbReference type="ChEBI" id="CHEBI:18420"/>
    </ligand>
</feature>
<keyword evidence="6" id="KW-0460">Magnesium</keyword>
<dbReference type="Gene3D" id="3.30.420.40">
    <property type="match status" value="2"/>
</dbReference>
<dbReference type="PRINTS" id="PR00471">
    <property type="entry name" value="ACETATEKNASE"/>
</dbReference>
<evidence type="ECO:0000256" key="3">
    <source>
        <dbReference type="ARBA" id="ARBA00022741"/>
    </source>
</evidence>
<dbReference type="Pfam" id="PF00871">
    <property type="entry name" value="Acetate_kinase"/>
    <property type="match status" value="1"/>
</dbReference>
<dbReference type="GO" id="GO:0005737">
    <property type="term" value="C:cytoplasm"/>
    <property type="evidence" value="ECO:0007669"/>
    <property type="project" value="UniProtKB-SubCell"/>
</dbReference>
<dbReference type="SUPFAM" id="SSF53067">
    <property type="entry name" value="Actin-like ATPase domain"/>
    <property type="match status" value="2"/>
</dbReference>
<feature type="active site" description="Proton donor/acceptor" evidence="6">
    <location>
        <position position="146"/>
    </location>
</feature>
<name>A0A9D9DGG5_9FIRM</name>
<dbReference type="InterPro" id="IPR000890">
    <property type="entry name" value="Aliphatic_acid_kin_short-chain"/>
</dbReference>
<dbReference type="EMBL" id="JADINA010000028">
    <property type="protein sequence ID" value="MBO8426555.1"/>
    <property type="molecule type" value="Genomic_DNA"/>
</dbReference>
<dbReference type="HAMAP" id="MF_00020">
    <property type="entry name" value="Acetate_kinase"/>
    <property type="match status" value="1"/>
</dbReference>
<keyword evidence="6" id="KW-0963">Cytoplasm</keyword>
<comment type="subunit">
    <text evidence="6">Homodimer.</text>
</comment>
<feature type="binding site" evidence="6">
    <location>
        <position position="15"/>
    </location>
    <ligand>
        <name>ATP</name>
        <dbReference type="ChEBI" id="CHEBI:30616"/>
    </ligand>
</feature>
<feature type="binding site" evidence="6">
    <location>
        <position position="89"/>
    </location>
    <ligand>
        <name>substrate</name>
    </ligand>
</feature>
<dbReference type="CDD" id="cd24010">
    <property type="entry name" value="ASKHA_NBD_AcK_PK"/>
    <property type="match status" value="1"/>
</dbReference>
<comment type="function">
    <text evidence="6">Catalyzes the formation of acetyl phosphate from acetate and ATP. Can also catalyze the reverse reaction.</text>
</comment>
<keyword evidence="3 6" id="KW-0547">Nucleotide-binding</keyword>
<evidence type="ECO:0000256" key="7">
    <source>
        <dbReference type="RuleBase" id="RU003835"/>
    </source>
</evidence>